<dbReference type="Proteomes" id="UP000316316">
    <property type="component" value="Unassembled WGS sequence"/>
</dbReference>
<evidence type="ECO:0000313" key="4">
    <source>
        <dbReference type="EMBL" id="RVU94249.1"/>
    </source>
</evidence>
<comment type="caution">
    <text evidence="4">The sequence shown here is derived from an EMBL/GenBank/DDBJ whole genome shotgun (WGS) entry which is preliminary data.</text>
</comment>
<proteinExistence type="predicted"/>
<sequence>MEMLVSTEAKDVLCRQLGENHAFILASRTEENQELRDKGCCAKGSYFQIVPIYGKSQQYNQSVENEEFQVFISTEDQANLGTEIELDYCNELNSFILENSDGVLDYNMKLKNYFFS</sequence>
<evidence type="ECO:0000313" key="2">
    <source>
        <dbReference type="EMBL" id="MDT2401930.1"/>
    </source>
</evidence>
<dbReference type="Proteomes" id="UP001260773">
    <property type="component" value="Unassembled WGS sequence"/>
</dbReference>
<reference evidence="4 6" key="2">
    <citation type="submission" date="2018-12" db="EMBL/GenBank/DDBJ databases">
        <title>A novel vanA-carrying plasmid in a clinical isolate of Enterococcus avium.</title>
        <authorList>
            <person name="Bernasconi O.J."/>
            <person name="Luzzaro F."/>
            <person name="Endimiani A."/>
        </authorList>
    </citation>
    <scope>NUCLEOTIDE SEQUENCE [LARGE SCALE GENOMIC DNA]</scope>
    <source>
        <strain evidence="4 6">LC0559/18</strain>
    </source>
</reference>
<name>A0A2N8Q1E1_ENTAV</name>
<evidence type="ECO:0000313" key="5">
    <source>
        <dbReference type="EMBL" id="TRZ34838.1"/>
    </source>
</evidence>
<evidence type="ECO:0000313" key="3">
    <source>
        <dbReference type="EMBL" id="MDT2516763.1"/>
    </source>
</evidence>
<evidence type="ECO:0000313" key="8">
    <source>
        <dbReference type="Proteomes" id="UP001264335"/>
    </source>
</evidence>
<organism evidence="4 6">
    <name type="scientific">Enterococcus avium</name>
    <name type="common">Streptococcus avium</name>
    <dbReference type="NCBI Taxonomy" id="33945"/>
    <lineage>
        <taxon>Bacteria</taxon>
        <taxon>Bacillati</taxon>
        <taxon>Bacillota</taxon>
        <taxon>Bacilli</taxon>
        <taxon>Lactobacillales</taxon>
        <taxon>Enterococcaceae</taxon>
        <taxon>Enterococcus</taxon>
    </lineage>
</organism>
<dbReference type="SUPFAM" id="SSF89360">
    <property type="entry name" value="HesB-like domain"/>
    <property type="match status" value="1"/>
</dbReference>
<evidence type="ECO:0000259" key="1">
    <source>
        <dbReference type="Pfam" id="PF01521"/>
    </source>
</evidence>
<dbReference type="InterPro" id="IPR035903">
    <property type="entry name" value="HesB-like_dom_sf"/>
</dbReference>
<dbReference type="EMBL" id="JARPWY010000103">
    <property type="protein sequence ID" value="MDT2516763.1"/>
    <property type="molecule type" value="Genomic_DNA"/>
</dbReference>
<dbReference type="GeneID" id="69567010"/>
<dbReference type="EMBL" id="JARPWH010000014">
    <property type="protein sequence ID" value="MDT2401930.1"/>
    <property type="molecule type" value="Genomic_DNA"/>
</dbReference>
<dbReference type="InterPro" id="IPR000361">
    <property type="entry name" value="ATAP_core_dom"/>
</dbReference>
<feature type="domain" description="Core" evidence="1">
    <location>
        <begin position="1"/>
        <end position="111"/>
    </location>
</feature>
<evidence type="ECO:0000313" key="7">
    <source>
        <dbReference type="Proteomes" id="UP000316316"/>
    </source>
</evidence>
<accession>A0A2N8Q1E1</accession>
<reference evidence="2 8" key="3">
    <citation type="submission" date="2023-03" db="EMBL/GenBank/DDBJ databases">
        <authorList>
            <person name="Shen W."/>
            <person name="Cai J."/>
        </authorList>
    </citation>
    <scope>NUCLEOTIDE SEQUENCE [LARGE SCALE GENOMIC DNA]</scope>
    <source>
        <strain evidence="2">P33-2</strain>
        <strain evidence="3 8">Y2</strain>
    </source>
</reference>
<dbReference type="Gene3D" id="2.60.300.12">
    <property type="entry name" value="HesB-like domain"/>
    <property type="match status" value="1"/>
</dbReference>
<dbReference type="Pfam" id="PF01521">
    <property type="entry name" value="Fe-S_biosyn"/>
    <property type="match status" value="1"/>
</dbReference>
<evidence type="ECO:0000313" key="6">
    <source>
        <dbReference type="Proteomes" id="UP000288388"/>
    </source>
</evidence>
<dbReference type="Proteomes" id="UP001264335">
    <property type="component" value="Unassembled WGS sequence"/>
</dbReference>
<dbReference type="AlphaFoldDB" id="A0A2N8Q1E1"/>
<gene>
    <name evidence="5" type="ORF">AUF17_12355</name>
    <name evidence="4" type="ORF">EK398_05005</name>
    <name evidence="2" type="ORF">P7D43_06070</name>
    <name evidence="3" type="ORF">P7D79_21310</name>
</gene>
<dbReference type="EMBL" id="PDXQ01000001">
    <property type="protein sequence ID" value="TRZ34838.1"/>
    <property type="molecule type" value="Genomic_DNA"/>
</dbReference>
<reference evidence="5 7" key="1">
    <citation type="submission" date="2017-10" db="EMBL/GenBank/DDBJ databases">
        <title>FDA dAtabase for Regulatory Grade micrObial Sequences (FDA-ARGOS): Supporting development and validation of Infectious Disease Dx tests.</title>
        <authorList>
            <person name="Campos J."/>
            <person name="Goldberg B."/>
            <person name="Tallon L.J."/>
            <person name="Sadzewicz L."/>
            <person name="Sengamalay N."/>
            <person name="Ott S."/>
            <person name="Godinez A."/>
            <person name="Nagaraj S."/>
            <person name="Vyas G."/>
            <person name="Aluvathingal J."/>
            <person name="Nadendla S."/>
            <person name="Geyer C."/>
            <person name="Nandy P."/>
            <person name="Hobson J."/>
            <person name="Sichtig H."/>
        </authorList>
    </citation>
    <scope>NUCLEOTIDE SEQUENCE [LARGE SCALE GENOMIC DNA]</scope>
    <source>
        <strain evidence="5 7">FDAARGOS_185</strain>
    </source>
</reference>
<protein>
    <submittedName>
        <fullName evidence="4">Iron-sulfur cluster biosynthesis family protein</fullName>
    </submittedName>
</protein>
<dbReference type="Proteomes" id="UP000288388">
    <property type="component" value="Unassembled WGS sequence"/>
</dbReference>
<dbReference type="RefSeq" id="WP_016181064.1">
    <property type="nucleotide sequence ID" value="NZ_CAAKNX010000156.1"/>
</dbReference>
<dbReference type="EMBL" id="RYZS01000001">
    <property type="protein sequence ID" value="RVU94249.1"/>
    <property type="molecule type" value="Genomic_DNA"/>
</dbReference>